<feature type="compositionally biased region" description="Basic and acidic residues" evidence="1">
    <location>
        <begin position="286"/>
        <end position="295"/>
    </location>
</feature>
<feature type="compositionally biased region" description="Acidic residues" evidence="1">
    <location>
        <begin position="87"/>
        <end position="100"/>
    </location>
</feature>
<feature type="region of interest" description="Disordered" evidence="1">
    <location>
        <begin position="114"/>
        <end position="519"/>
    </location>
</feature>
<reference evidence="2 3" key="1">
    <citation type="submission" date="2021-04" db="EMBL/GenBank/DDBJ databases">
        <authorList>
            <person name="Bliznina A."/>
        </authorList>
    </citation>
    <scope>NUCLEOTIDE SEQUENCE [LARGE SCALE GENOMIC DNA]</scope>
</reference>
<dbReference type="EMBL" id="OU015566">
    <property type="protein sequence ID" value="CAG5102691.1"/>
    <property type="molecule type" value="Genomic_DNA"/>
</dbReference>
<feature type="compositionally biased region" description="Polar residues" evidence="1">
    <location>
        <begin position="610"/>
        <end position="619"/>
    </location>
</feature>
<feature type="compositionally biased region" description="Basic and acidic residues" evidence="1">
    <location>
        <begin position="343"/>
        <end position="363"/>
    </location>
</feature>
<accession>A0ABN7SS09</accession>
<feature type="compositionally biased region" description="Basic and acidic residues" evidence="1">
    <location>
        <begin position="553"/>
        <end position="569"/>
    </location>
</feature>
<feature type="compositionally biased region" description="Basic and acidic residues" evidence="1">
    <location>
        <begin position="196"/>
        <end position="228"/>
    </location>
</feature>
<feature type="compositionally biased region" description="Polar residues" evidence="1">
    <location>
        <begin position="251"/>
        <end position="263"/>
    </location>
</feature>
<feature type="region of interest" description="Disordered" evidence="1">
    <location>
        <begin position="73"/>
        <end position="100"/>
    </location>
</feature>
<feature type="compositionally biased region" description="Basic and acidic residues" evidence="1">
    <location>
        <begin position="235"/>
        <end position="244"/>
    </location>
</feature>
<gene>
    <name evidence="2" type="ORF">OKIOD_LOCUS9188</name>
</gene>
<feature type="compositionally biased region" description="Basic and acidic residues" evidence="1">
    <location>
        <begin position="477"/>
        <end position="488"/>
    </location>
</feature>
<name>A0ABN7SS09_OIKDI</name>
<organism evidence="2 3">
    <name type="scientific">Oikopleura dioica</name>
    <name type="common">Tunicate</name>
    <dbReference type="NCBI Taxonomy" id="34765"/>
    <lineage>
        <taxon>Eukaryota</taxon>
        <taxon>Metazoa</taxon>
        <taxon>Chordata</taxon>
        <taxon>Tunicata</taxon>
        <taxon>Appendicularia</taxon>
        <taxon>Copelata</taxon>
        <taxon>Oikopleuridae</taxon>
        <taxon>Oikopleura</taxon>
    </lineage>
</organism>
<feature type="compositionally biased region" description="Acidic residues" evidence="1">
    <location>
        <begin position="461"/>
        <end position="476"/>
    </location>
</feature>
<proteinExistence type="predicted"/>
<dbReference type="Proteomes" id="UP001158576">
    <property type="component" value="Chromosome 1"/>
</dbReference>
<evidence type="ECO:0000313" key="3">
    <source>
        <dbReference type="Proteomes" id="UP001158576"/>
    </source>
</evidence>
<feature type="region of interest" description="Disordered" evidence="1">
    <location>
        <begin position="553"/>
        <end position="619"/>
    </location>
</feature>
<protein>
    <submittedName>
        <fullName evidence="2">Oidioi.mRNA.OKI2018_I69.chr1.g423.t2.cds</fullName>
    </submittedName>
</protein>
<evidence type="ECO:0000313" key="2">
    <source>
        <dbReference type="EMBL" id="CAG5102691.1"/>
    </source>
</evidence>
<feature type="compositionally biased region" description="Basic and acidic residues" evidence="1">
    <location>
        <begin position="501"/>
        <end position="519"/>
    </location>
</feature>
<feature type="compositionally biased region" description="Polar residues" evidence="1">
    <location>
        <begin position="133"/>
        <end position="146"/>
    </location>
</feature>
<feature type="compositionally biased region" description="Basic and acidic residues" evidence="1">
    <location>
        <begin position="173"/>
        <end position="184"/>
    </location>
</feature>
<evidence type="ECO:0000256" key="1">
    <source>
        <dbReference type="SAM" id="MobiDB-lite"/>
    </source>
</evidence>
<feature type="compositionally biased region" description="Basic and acidic residues" evidence="1">
    <location>
        <begin position="414"/>
        <end position="443"/>
    </location>
</feature>
<sequence>MAAEISTTIKFSTTQAQETYDRLKRCLDLSEQLLQKLGGEETSLNQAAKVVDSGIIIDSTSPEPVVEAAQEIVKGNESSKKQVSDNNNDDNDDIDDDDDDVQLNFVSSQKVQSCAPVESFSSDEGSENEELTFGTSSKVESGISETQEIEEKSEDIVEKAIQQALGETNNEEPPTKADLRKYENAETETGFTVQKEMTKEELEKLEKDEKSTENLSKTEDNEESKSSENECAEVEFDKDRRETLADVSEISDFSANPTIQENGKISEESEGEFPVIIDETLSEQESSDKADEPEQAKNASAPATDAASEVSAEKATAEQKSLNSSFEIIETNDPALAQCEPDSENKQEESKEDEKVLETKEIPAESQPEESSPTENPAAQKEEEKESQTVDEEKELRRKQSEAEIQAFEQELAEEAKTLKNLSDAEEKVSVANESKPEQKPVEQEEPEPAKSQNEAPISEPENEPEPAQESEPIVEEAEKTEQPKLDDLENEDEKDSGNVSEEKSTEESIEKVKAISDDCEKAVKRTASEIEELVEMALRAEILRNILIAKELESEKQNSAENKDDSKEILQAGRRTKRESTSFRSQSTRNGDFFKTKFRRKMEPDQENKVLNSVHQLL</sequence>
<keyword evidence="3" id="KW-1185">Reference proteome</keyword>